<organism evidence="3 4">
    <name type="scientific">Rubritalea spongiae</name>
    <dbReference type="NCBI Taxonomy" id="430797"/>
    <lineage>
        <taxon>Bacteria</taxon>
        <taxon>Pseudomonadati</taxon>
        <taxon>Verrucomicrobiota</taxon>
        <taxon>Verrucomicrobiia</taxon>
        <taxon>Verrucomicrobiales</taxon>
        <taxon>Rubritaleaceae</taxon>
        <taxon>Rubritalea</taxon>
    </lineage>
</organism>
<keyword evidence="1" id="KW-0812">Transmembrane</keyword>
<dbReference type="RefSeq" id="WP_377094379.1">
    <property type="nucleotide sequence ID" value="NZ_JBHSJM010000001.1"/>
</dbReference>
<dbReference type="InterPro" id="IPR011055">
    <property type="entry name" value="Dup_hybrid_motif"/>
</dbReference>
<dbReference type="PANTHER" id="PTHR21666:SF270">
    <property type="entry name" value="MUREIN HYDROLASE ACTIVATOR ENVC"/>
    <property type="match status" value="1"/>
</dbReference>
<proteinExistence type="predicted"/>
<keyword evidence="1" id="KW-1133">Transmembrane helix</keyword>
<feature type="domain" description="M23ase beta-sheet core" evidence="2">
    <location>
        <begin position="125"/>
        <end position="210"/>
    </location>
</feature>
<feature type="transmembrane region" description="Helical" evidence="1">
    <location>
        <begin position="7"/>
        <end position="25"/>
    </location>
</feature>
<evidence type="ECO:0000259" key="2">
    <source>
        <dbReference type="Pfam" id="PF01551"/>
    </source>
</evidence>
<reference evidence="4" key="1">
    <citation type="journal article" date="2019" name="Int. J. Syst. Evol. Microbiol.">
        <title>The Global Catalogue of Microorganisms (GCM) 10K type strain sequencing project: providing services to taxonomists for standard genome sequencing and annotation.</title>
        <authorList>
            <consortium name="The Broad Institute Genomics Platform"/>
            <consortium name="The Broad Institute Genome Sequencing Center for Infectious Disease"/>
            <person name="Wu L."/>
            <person name="Ma J."/>
        </authorList>
    </citation>
    <scope>NUCLEOTIDE SEQUENCE [LARGE SCALE GENOMIC DNA]</scope>
    <source>
        <strain evidence="4">JCM 16545</strain>
    </source>
</reference>
<sequence>MPKVLSRLVPALIMGLFLYVGYYVLTTHSVPDTPVQGFRNWQEADAPYGYPVGPDDTPQKFHPLMHLHSPFETALIPTAPRMDHPMGSEHGALTYNAQKFMDMNDKRGGMHMGDDVNGIGGQNSDYGDPVYAIANGLVVYAGTPSPGWGKTIILAHRLPDGQLLHSMYAHLHEISAALNSHVGRGRQIGTVGSAGGRYLAHLHLEMRHTDGISNQAGYSMHPFDRLDPESTIIAKRNASPEQLNPSVLEILKDSQKKFFPEMDAESALQFQKFLERSQ</sequence>
<dbReference type="InterPro" id="IPR016047">
    <property type="entry name" value="M23ase_b-sheet_dom"/>
</dbReference>
<gene>
    <name evidence="3" type="ORF">ACFSQZ_07360</name>
</gene>
<evidence type="ECO:0000313" key="3">
    <source>
        <dbReference type="EMBL" id="MFD2276281.1"/>
    </source>
</evidence>
<keyword evidence="3" id="KW-0378">Hydrolase</keyword>
<evidence type="ECO:0000313" key="4">
    <source>
        <dbReference type="Proteomes" id="UP001597297"/>
    </source>
</evidence>
<dbReference type="Proteomes" id="UP001597297">
    <property type="component" value="Unassembled WGS sequence"/>
</dbReference>
<keyword evidence="1" id="KW-0472">Membrane</keyword>
<dbReference type="EMBL" id="JBHUJC010000020">
    <property type="protein sequence ID" value="MFD2276281.1"/>
    <property type="molecule type" value="Genomic_DNA"/>
</dbReference>
<dbReference type="PANTHER" id="PTHR21666">
    <property type="entry name" value="PEPTIDASE-RELATED"/>
    <property type="match status" value="1"/>
</dbReference>
<dbReference type="Gene3D" id="2.70.70.10">
    <property type="entry name" value="Glucose Permease (Domain IIA)"/>
    <property type="match status" value="1"/>
</dbReference>
<comment type="caution">
    <text evidence="3">The sequence shown here is derived from an EMBL/GenBank/DDBJ whole genome shotgun (WGS) entry which is preliminary data.</text>
</comment>
<dbReference type="EC" id="3.4.-.-" evidence="3"/>
<dbReference type="InterPro" id="IPR050570">
    <property type="entry name" value="Cell_wall_metabolism_enzyme"/>
</dbReference>
<dbReference type="SUPFAM" id="SSF51261">
    <property type="entry name" value="Duplicated hybrid motif"/>
    <property type="match status" value="1"/>
</dbReference>
<dbReference type="CDD" id="cd12797">
    <property type="entry name" value="M23_peptidase"/>
    <property type="match status" value="1"/>
</dbReference>
<dbReference type="Pfam" id="PF01551">
    <property type="entry name" value="Peptidase_M23"/>
    <property type="match status" value="1"/>
</dbReference>
<evidence type="ECO:0000256" key="1">
    <source>
        <dbReference type="SAM" id="Phobius"/>
    </source>
</evidence>
<dbReference type="GO" id="GO:0016787">
    <property type="term" value="F:hydrolase activity"/>
    <property type="evidence" value="ECO:0007669"/>
    <property type="project" value="UniProtKB-KW"/>
</dbReference>
<accession>A0ABW5E1N7</accession>
<name>A0ABW5E1N7_9BACT</name>
<keyword evidence="4" id="KW-1185">Reference proteome</keyword>
<protein>
    <submittedName>
        <fullName evidence="3">M23 family metallopeptidase</fullName>
        <ecNumber evidence="3">3.4.-.-</ecNumber>
    </submittedName>
</protein>